<accession>A0A0A7DMU0</accession>
<reference evidence="1 2" key="1">
    <citation type="journal article" date="2014" name="Appl. Environ. Microbiol.">
        <title>Genome and proteome analysis of bacteriophage Ldl1 reveals the existence of a novel phage group infecting Lactobacillus delbrueckii subsp. Lactis.</title>
        <authorList>
            <person name="Casey E."/>
            <person name="Mahony J."/>
            <person name="Neve H."/>
            <person name="Noben J.P."/>
            <person name="Bello F.D."/>
            <person name="van Sinderen D."/>
        </authorList>
    </citation>
    <scope>NUCLEOTIDE SEQUENCE [LARGE SCALE GENOMIC DNA]</scope>
    <source>
        <strain evidence="1">Ldl1</strain>
    </source>
</reference>
<dbReference type="RefSeq" id="YP_009126517.1">
    <property type="nucleotide sequence ID" value="NC_026609.1"/>
</dbReference>
<evidence type="ECO:0008006" key="3">
    <source>
        <dbReference type="Google" id="ProtNLM"/>
    </source>
</evidence>
<organism evidence="1 2">
    <name type="scientific">Lactobacillus phage Ldl1</name>
    <dbReference type="NCBI Taxonomy" id="1552735"/>
    <lineage>
        <taxon>Viruses</taxon>
        <taxon>Duplodnaviria</taxon>
        <taxon>Heunggongvirae</taxon>
        <taxon>Uroviricota</taxon>
        <taxon>Caudoviricetes</taxon>
        <taxon>Tybeckvirinae</taxon>
        <taxon>Lidleunavirus</taxon>
        <taxon>Lidleunavirus Ldl1</taxon>
    </lineage>
</organism>
<protein>
    <recommendedName>
        <fullName evidence="3">DUF1064 domain-containing protein</fullName>
    </recommendedName>
</protein>
<keyword evidence="2" id="KW-1185">Reference proteome</keyword>
<dbReference type="EMBL" id="KM514685">
    <property type="protein sequence ID" value="AIS73933.1"/>
    <property type="molecule type" value="Genomic_DNA"/>
</dbReference>
<evidence type="ECO:0000313" key="1">
    <source>
        <dbReference type="EMBL" id="AIS73933.1"/>
    </source>
</evidence>
<dbReference type="OrthoDB" id="13415at10239"/>
<gene>
    <name evidence="1" type="ORF">LDL_075</name>
</gene>
<dbReference type="Proteomes" id="UP000030928">
    <property type="component" value="Segment"/>
</dbReference>
<name>A0A0A7DMU0_9CAUD</name>
<sequence length="149" mass="17577">MWNYGKKTEYNNCKFDSLKELTFYQRFCEEYDNPESKFVVKVHPSYDIIDKFEIAPGLIFRSAKFTPDIVITDYQGNLLHVYDVKNSFTAYGVDAAAKLRFKLFTKRYGIPVECVVVKKNSFKVKVFGTTKKTEIHEFTNFKYDWKEAL</sequence>
<evidence type="ECO:0000313" key="2">
    <source>
        <dbReference type="Proteomes" id="UP000030928"/>
    </source>
</evidence>
<dbReference type="KEGG" id="vg:23681278"/>
<proteinExistence type="predicted"/>
<dbReference type="InterPro" id="IPR009414">
    <property type="entry name" value="DUF1064"/>
</dbReference>
<dbReference type="Pfam" id="PF06356">
    <property type="entry name" value="DUF1064"/>
    <property type="match status" value="1"/>
</dbReference>
<dbReference type="GeneID" id="23681278"/>